<evidence type="ECO:0000259" key="2">
    <source>
        <dbReference type="Pfam" id="PF15865"/>
    </source>
</evidence>
<name>A0A7L1VKM1_SITEU</name>
<dbReference type="InterPro" id="IPR003516">
    <property type="entry name" value="FANCA"/>
</dbReference>
<dbReference type="InterPro" id="IPR055386">
    <property type="entry name" value="FANCA_helical"/>
</dbReference>
<evidence type="ECO:0000313" key="6">
    <source>
        <dbReference type="Proteomes" id="UP000583915"/>
    </source>
</evidence>
<evidence type="ECO:0000259" key="1">
    <source>
        <dbReference type="Pfam" id="PF03511"/>
    </source>
</evidence>
<evidence type="ECO:0000313" key="5">
    <source>
        <dbReference type="EMBL" id="NXO85910.1"/>
    </source>
</evidence>
<feature type="non-terminal residue" evidence="5">
    <location>
        <position position="1421"/>
    </location>
</feature>
<proteinExistence type="predicted"/>
<dbReference type="PANTHER" id="PTHR12047:SF2">
    <property type="entry name" value="FANCONI ANEMIA GROUP A PROTEIN"/>
    <property type="match status" value="1"/>
</dbReference>
<organism evidence="5 6">
    <name type="scientific">Sitta europaea</name>
    <name type="common">Eurasian nuthatch</name>
    <dbReference type="NCBI Taxonomy" id="50251"/>
    <lineage>
        <taxon>Eukaryota</taxon>
        <taxon>Metazoa</taxon>
        <taxon>Chordata</taxon>
        <taxon>Craniata</taxon>
        <taxon>Vertebrata</taxon>
        <taxon>Euteleostomi</taxon>
        <taxon>Archelosauria</taxon>
        <taxon>Archosauria</taxon>
        <taxon>Dinosauria</taxon>
        <taxon>Saurischia</taxon>
        <taxon>Theropoda</taxon>
        <taxon>Coelurosauria</taxon>
        <taxon>Aves</taxon>
        <taxon>Neognathae</taxon>
        <taxon>Neoaves</taxon>
        <taxon>Telluraves</taxon>
        <taxon>Australaves</taxon>
        <taxon>Passeriformes</taxon>
        <taxon>Sittidae</taxon>
        <taxon>Sitta</taxon>
    </lineage>
</organism>
<dbReference type="GO" id="GO:0045589">
    <property type="term" value="P:regulation of regulatory T cell differentiation"/>
    <property type="evidence" value="ECO:0007669"/>
    <property type="project" value="TreeGrafter"/>
</dbReference>
<dbReference type="EMBL" id="VXBS01008953">
    <property type="protein sequence ID" value="NXO85910.1"/>
    <property type="molecule type" value="Genomic_DNA"/>
</dbReference>
<dbReference type="Pfam" id="PF15865">
    <property type="entry name" value="Fanconi_A_N"/>
    <property type="match status" value="1"/>
</dbReference>
<dbReference type="Pfam" id="PF03511">
    <property type="entry name" value="FANCA_CTD"/>
    <property type="match status" value="1"/>
</dbReference>
<feature type="non-terminal residue" evidence="5">
    <location>
        <position position="1"/>
    </location>
</feature>
<evidence type="ECO:0000259" key="4">
    <source>
        <dbReference type="Pfam" id="PF24783"/>
    </source>
</evidence>
<dbReference type="InterPro" id="IPR055387">
    <property type="entry name" value="FANCA_arcN"/>
</dbReference>
<feature type="domain" description="Fanconi anaemia group A protein N-terminal" evidence="2">
    <location>
        <begin position="146"/>
        <end position="488"/>
    </location>
</feature>
<dbReference type="PANTHER" id="PTHR12047">
    <property type="entry name" value="FANCONI ANEMIA GROUP A PROTEIN"/>
    <property type="match status" value="1"/>
</dbReference>
<reference evidence="5 6" key="1">
    <citation type="submission" date="2019-09" db="EMBL/GenBank/DDBJ databases">
        <title>Bird 10,000 Genomes (B10K) Project - Family phase.</title>
        <authorList>
            <person name="Zhang G."/>
        </authorList>
    </citation>
    <scope>NUCLEOTIDE SEQUENCE [LARGE SCALE GENOMIC DNA]</scope>
    <source>
        <strain evidence="5">B10K-DU-002-25</strain>
        <tissue evidence="5">Muscle</tissue>
    </source>
</reference>
<comment type="caution">
    <text evidence="5">The sequence shown here is derived from an EMBL/GenBank/DDBJ whole genome shotgun (WGS) entry which is preliminary data.</text>
</comment>
<protein>
    <submittedName>
        <fullName evidence="5">FANCA protein</fullName>
    </submittedName>
</protein>
<dbReference type="InterPro" id="IPR031729">
    <property type="entry name" value="Fanconi_A_N"/>
</dbReference>
<dbReference type="GO" id="GO:0036297">
    <property type="term" value="P:interstrand cross-link repair"/>
    <property type="evidence" value="ECO:0007669"/>
    <property type="project" value="InterPro"/>
</dbReference>
<feature type="domain" description="Fanconi anaemia group A protein helical" evidence="3">
    <location>
        <begin position="509"/>
        <end position="590"/>
    </location>
</feature>
<keyword evidence="6" id="KW-1185">Reference proteome</keyword>
<dbReference type="Pfam" id="PF24783">
    <property type="entry name" value="FANCA_arcN"/>
    <property type="match status" value="1"/>
</dbReference>
<evidence type="ECO:0000259" key="3">
    <source>
        <dbReference type="Pfam" id="PF24781"/>
    </source>
</evidence>
<dbReference type="GO" id="GO:0043240">
    <property type="term" value="C:Fanconi anaemia nuclear complex"/>
    <property type="evidence" value="ECO:0007669"/>
    <property type="project" value="InterPro"/>
</dbReference>
<sequence length="1421" mass="157666">AGRARKRKSPFGSEAELQEAALRLLDHHQNLADLLLEVGMGQLRVGQLEIPAGGVQDGAEHQGVSPESFIVSVLQEQASKLGVPTATLAAKNAIANMEQICQGSASPSRVQLLNSDQRKRLSCLLQTVKDLLANNMFCRSLFCQEMWKMKEPLVLEAVWHLHSGDIAGLAELLERSPAVPAAVEWLCSSLCGLCEQAGDITYFAIVLLQNGFEQALELGGKVESQKVAYICRAVLQRMLAWLLDAVGKEKQEDVSMVQAARFWLNVFNMSLYGSVAHPDSLRQFFRHTLTEVLTYNPVLKVSDAIQMQKEWSFTRTSPLLTALYRKLLVAFSVKDSICQLQQVLETHEVNWQHVLSCVSTLVVCQAEAEQLFRDLLSHLLLKAFGNFDMENMITAFLIARQAALEGPAVFMPYSEWFKASFGNAGGQHGSSKKTLVFLFEFLSELVPFETAPYLKVHIMYPPFVPTKHRALLLEYITLAKTRLADLKVAIEDMGLYEDLSATEEAVQPQAQALRDVEKALQIFENTRKIPTSVIEASIFRRPYYTSWFLPALLKPRVLPKTPDGLMAFIDSLKRADKIPSNLYSTYLQACHAMKEKVLQDDSKAEPSHSKEPFEQLKAELAELRTLVVDQAQWEDVAAQVAVVSGRLRAVLGDSREEEEEAAPLNSPVPVAVPAPRLAPCHQSVVDLLLTSFCQTLLAASSFNPPDRQGPCLSLVVKMMCGHRNLLPALLGRLCQLIYHQGPSLGAAHILGLAAFVIHLSECRALIPGVEANFGLSQAVPGKALSVSEYWSSLLVCSTQESFAFCLRFCTAAAAYLLCKFSSCSHEDFYALVPPGLIKKLQHLVPRLSLEARGVLCEEAKSALSWSSLSCPSLDSRRASLCLWRQAGFQELLKEKAFQLSFREWLLMELEVCPEKDILSASERQDFHYWAIYQRYLPAPSAAGGCDGDLEKACGVIINAILDSSQRLDRDGCGQSKTSVSPEILCRLQELVLELRCRPKLLPSSSAAQRHFLFEILQARLAGQHGSALGEQLWRQQELLLHRRILVGLPASTLITTRRRGSKTVLDCDSFFCFVNSELKNVCSRGYALSYDITAHFFRGLLDASLACEDAAEGVSEALATCQSKCPVVLLSAALWWPRLEPVLCSQWKRLFGAPLAEALDRLRGWHGSSTRFLSSGAVFPVSDPSWLSAAFLHGAILQQPPRGRGREALDRLGTDAEQARLGLLSLQLLIALLFFSLLDLISARIAPKEGVDFQTSLEWSLEILQCLEERGTSWPLLLHSAESEPGNCRVLRSAASDRHTQLLPLAFYSLSPCFPRGLLRREPAFLSVALQMYTQLLQLFVEGEVLPHSDQDPTEHDPLELISAARRFLLGAIPHCPAQSFGNIQPFLRTCEELDPELGATLLHFSRPAADMELEEELELF</sequence>
<dbReference type="PRINTS" id="PR00826">
    <property type="entry name" value="FANCONIAGENE"/>
</dbReference>
<dbReference type="Pfam" id="PF24781">
    <property type="entry name" value="FANCA_helical"/>
    <property type="match status" value="1"/>
</dbReference>
<dbReference type="InterPro" id="IPR055277">
    <property type="entry name" value="Fanconi_A_C"/>
</dbReference>
<accession>A0A7L1VKM1</accession>
<gene>
    <name evidence="5" type="primary">Fanca</name>
    <name evidence="5" type="ORF">SITEUR_R11202</name>
</gene>
<feature type="domain" description="Fanconi anaemia group A protein C-terminal" evidence="1">
    <location>
        <begin position="1187"/>
        <end position="1397"/>
    </location>
</feature>
<dbReference type="Proteomes" id="UP000583915">
    <property type="component" value="Unassembled WGS sequence"/>
</dbReference>
<feature type="domain" description="Fanconi anaemia group A protein arcN subdomain" evidence="4">
    <location>
        <begin position="611"/>
        <end position="852"/>
    </location>
</feature>